<keyword evidence="9" id="KW-0067">ATP-binding</keyword>
<dbReference type="Gene3D" id="1.10.287.130">
    <property type="match status" value="1"/>
</dbReference>
<dbReference type="PROSITE" id="PS50113">
    <property type="entry name" value="PAC"/>
    <property type="match status" value="1"/>
</dbReference>
<dbReference type="CDD" id="cd17546">
    <property type="entry name" value="REC_hyHK_CKI1_RcsC-like"/>
    <property type="match status" value="1"/>
</dbReference>
<dbReference type="SMART" id="SM00086">
    <property type="entry name" value="PAC"/>
    <property type="match status" value="2"/>
</dbReference>
<dbReference type="InterPro" id="IPR003594">
    <property type="entry name" value="HATPase_dom"/>
</dbReference>
<protein>
    <recommendedName>
        <fullName evidence="15">Virulence sensor protein BvgS</fullName>
        <ecNumber evidence="3">2.7.13.3</ecNumber>
    </recommendedName>
</protein>
<dbReference type="Pfam" id="PF13426">
    <property type="entry name" value="PAS_9"/>
    <property type="match status" value="1"/>
</dbReference>
<feature type="domain" description="PAS" evidence="22">
    <location>
        <begin position="345"/>
        <end position="387"/>
    </location>
</feature>
<feature type="transmembrane region" description="Helical" evidence="19">
    <location>
        <begin position="28"/>
        <end position="48"/>
    </location>
</feature>
<comment type="catalytic activity">
    <reaction evidence="1">
        <text>ATP + protein L-histidine = ADP + protein N-phospho-L-histidine.</text>
        <dbReference type="EC" id="2.7.13.3"/>
    </reaction>
</comment>
<comment type="caution">
    <text evidence="25">The sequence shown here is derived from an EMBL/GenBank/DDBJ whole genome shotgun (WGS) entry which is preliminary data.</text>
</comment>
<feature type="transmembrane region" description="Helical" evidence="19">
    <location>
        <begin position="269"/>
        <end position="294"/>
    </location>
</feature>
<dbReference type="RefSeq" id="WP_137730880.1">
    <property type="nucleotide sequence ID" value="NZ_BJCL01000001.1"/>
</dbReference>
<evidence type="ECO:0000256" key="7">
    <source>
        <dbReference type="ARBA" id="ARBA00022729"/>
    </source>
</evidence>
<evidence type="ECO:0000256" key="16">
    <source>
        <dbReference type="PROSITE-ProRule" id="PRU00110"/>
    </source>
</evidence>
<evidence type="ECO:0000256" key="18">
    <source>
        <dbReference type="SAM" id="Coils"/>
    </source>
</evidence>
<sequence length="1187" mass="126627">MTAAAATLLRGWLQRGHGAQPVSLHWFFTRLFWLGLTPLVLLAAGLAWERVQTVQERQATLAAEMASEVAARIDQNLAGRLAGLRVLAASPALDDPAQWTAVRPLVLAYRRSSGHDVVLADADLQPRIDTSQPADAVLAPLQGAALRAAALRAIETGAPAVSDLDAQPPPAAPRAALVVPVLRPGLAPRLLVILIGTEEVQRRLEKRNLPAGWGITLRDTRGAQLAHHGWQPDPQAARDHGGLVQVVRSAVSGHSIIVALAPQVHLTPVLAAALVMAAAVLSASLLGLAGAHLASRRLGRMLSQLLTPHAADGAALGIREIAAIRDTLVDAARRRADGEATLLASEARFRQLFHHAPVPQALVDESGRVVDLNQRFSQAFGYTLADLATLEDWSAQAYPDPAYRATVVARRRLAQQQARGGDVVDAGEYRLRCKDGIDRLVEVHLVMIGDQMLTSWQDVTADRAEAARQRDAQAAAAEEQRRARLASLNLIEDALAARHRLEAANAALQDLSQALEQSAQAVVITDAGGRIEYVNESFLRQTGHARADVVGQPVGCLRSGHTPPATDAALKAALARGETWRGEFINRRRDGRLAVDAAVITPLRGREGGAVTRYLALLEDVTAQRRQGEELARHRHHLEELVASRTAELESARAASDAANLAKSAFLANMSHEIRTPLNAVIGLTHLQRLEPLSPGQRSRLDKIDAAAQHLLAIISDILDLSKIEAGQMQLEQVDFALPALLEGVRAMVAGSAAAKGLALQLEADAMPLWLRGDPTRLRQALLNFSGNAVKFTQQGQVTLRARLLGSSDNGVRLRFEVQDTGIGIAAAQLPQLFQPFAQADVSTTRRFGGTGLGLAITRRLVELMGGTVGVDSQLGQGSTFWFTTTLALGQGQPPSHSRRQGDDPQALLRQRHAGATVLVVEDNPINREVAEALLQAAGLQTDSAEHGRAALDRLRQRRYDLVLMDMQLPEMDGLEASRAIRRDPALACMPILAMSANAFVEDRQACLAAGMSDFVAKPVNPPDLYAALLLCLDSAPRAVTPALPPPAQAPLLAMPPASADPLAPLTALLGDAVPAALARVRGDLPRYQRLLQQFIAQQQQDPARILALLALQEPAEAGRLAHELKGTGATLGATRLAMLAAAVQQGVARDATPAQRSAVPDQAQALADEMARLAAGLQTCAEPVPG</sequence>
<dbReference type="AlphaFoldDB" id="A0A480AQS9"/>
<evidence type="ECO:0000256" key="10">
    <source>
        <dbReference type="ARBA" id="ARBA00022989"/>
    </source>
</evidence>
<feature type="domain" description="HPt" evidence="24">
    <location>
        <begin position="1084"/>
        <end position="1181"/>
    </location>
</feature>
<dbReference type="SUPFAM" id="SSF47384">
    <property type="entry name" value="Homodimeric domain of signal transducing histidine kinase"/>
    <property type="match status" value="1"/>
</dbReference>
<dbReference type="SUPFAM" id="SSF47226">
    <property type="entry name" value="Histidine-containing phosphotransfer domain, HPT domain"/>
    <property type="match status" value="1"/>
</dbReference>
<keyword evidence="5 17" id="KW-0597">Phosphoprotein</keyword>
<dbReference type="Gene3D" id="1.20.120.160">
    <property type="entry name" value="HPT domain"/>
    <property type="match status" value="1"/>
</dbReference>
<evidence type="ECO:0000256" key="9">
    <source>
        <dbReference type="ARBA" id="ARBA00022840"/>
    </source>
</evidence>
<keyword evidence="8" id="KW-0547">Nucleotide-binding</keyword>
<comment type="function">
    <text evidence="14">Member of the two-component regulatory system BvgS/BvgA. Phosphorylates BvgA via a four-step phosphorelay in response to environmental signals.</text>
</comment>
<dbReference type="InterPro" id="IPR001610">
    <property type="entry name" value="PAC"/>
</dbReference>
<feature type="coiled-coil region" evidence="18">
    <location>
        <begin position="491"/>
        <end position="521"/>
    </location>
</feature>
<feature type="domain" description="PAC" evidence="23">
    <location>
        <begin position="578"/>
        <end position="633"/>
    </location>
</feature>
<evidence type="ECO:0000256" key="15">
    <source>
        <dbReference type="ARBA" id="ARBA00070152"/>
    </source>
</evidence>
<name>A0A480AQS9_9BURK</name>
<accession>A0A480AQS9</accession>
<gene>
    <name evidence="25" type="ORF">AQPW35_01790</name>
</gene>
<evidence type="ECO:0000256" key="12">
    <source>
        <dbReference type="ARBA" id="ARBA00023026"/>
    </source>
</evidence>
<dbReference type="GO" id="GO:0000155">
    <property type="term" value="F:phosphorelay sensor kinase activity"/>
    <property type="evidence" value="ECO:0007669"/>
    <property type="project" value="InterPro"/>
</dbReference>
<dbReference type="InterPro" id="IPR011006">
    <property type="entry name" value="CheY-like_superfamily"/>
</dbReference>
<evidence type="ECO:0000313" key="25">
    <source>
        <dbReference type="EMBL" id="GCL61098.1"/>
    </source>
</evidence>
<dbReference type="InterPro" id="IPR008207">
    <property type="entry name" value="Sig_transdc_His_kin_Hpt_dom"/>
</dbReference>
<evidence type="ECO:0000259" key="23">
    <source>
        <dbReference type="PROSITE" id="PS50113"/>
    </source>
</evidence>
<evidence type="ECO:0000259" key="22">
    <source>
        <dbReference type="PROSITE" id="PS50112"/>
    </source>
</evidence>
<dbReference type="GO" id="GO:0005886">
    <property type="term" value="C:plasma membrane"/>
    <property type="evidence" value="ECO:0007669"/>
    <property type="project" value="UniProtKB-SubCell"/>
</dbReference>
<dbReference type="PANTHER" id="PTHR45339:SF1">
    <property type="entry name" value="HYBRID SIGNAL TRANSDUCTION HISTIDINE KINASE J"/>
    <property type="match status" value="1"/>
</dbReference>
<evidence type="ECO:0000256" key="8">
    <source>
        <dbReference type="ARBA" id="ARBA00022741"/>
    </source>
</evidence>
<dbReference type="Pfam" id="PF01627">
    <property type="entry name" value="Hpt"/>
    <property type="match status" value="1"/>
</dbReference>
<dbReference type="InterPro" id="IPR035965">
    <property type="entry name" value="PAS-like_dom_sf"/>
</dbReference>
<dbReference type="InterPro" id="IPR003661">
    <property type="entry name" value="HisK_dim/P_dom"/>
</dbReference>
<keyword evidence="12" id="KW-0843">Virulence</keyword>
<evidence type="ECO:0000256" key="2">
    <source>
        <dbReference type="ARBA" id="ARBA00004651"/>
    </source>
</evidence>
<feature type="modified residue" description="Phosphohistidine" evidence="16">
    <location>
        <position position="1123"/>
    </location>
</feature>
<evidence type="ECO:0000256" key="17">
    <source>
        <dbReference type="PROSITE-ProRule" id="PRU00169"/>
    </source>
</evidence>
<dbReference type="OrthoDB" id="5519028at2"/>
<keyword evidence="6 19" id="KW-0812">Transmembrane</keyword>
<dbReference type="InterPro" id="IPR000014">
    <property type="entry name" value="PAS"/>
</dbReference>
<evidence type="ECO:0000256" key="3">
    <source>
        <dbReference type="ARBA" id="ARBA00012438"/>
    </source>
</evidence>
<dbReference type="Pfam" id="PF02518">
    <property type="entry name" value="HATPase_c"/>
    <property type="match status" value="1"/>
</dbReference>
<dbReference type="SMART" id="SM00387">
    <property type="entry name" value="HATPase_c"/>
    <property type="match status" value="1"/>
</dbReference>
<dbReference type="PANTHER" id="PTHR45339">
    <property type="entry name" value="HYBRID SIGNAL TRANSDUCTION HISTIDINE KINASE J"/>
    <property type="match status" value="1"/>
</dbReference>
<evidence type="ECO:0000256" key="1">
    <source>
        <dbReference type="ARBA" id="ARBA00000085"/>
    </source>
</evidence>
<dbReference type="PROSITE" id="PS50110">
    <property type="entry name" value="RESPONSE_REGULATORY"/>
    <property type="match status" value="1"/>
</dbReference>
<feature type="modified residue" description="4-aspartylphosphate" evidence="17">
    <location>
        <position position="966"/>
    </location>
</feature>
<dbReference type="GO" id="GO:0005524">
    <property type="term" value="F:ATP binding"/>
    <property type="evidence" value="ECO:0007669"/>
    <property type="project" value="UniProtKB-KW"/>
</dbReference>
<dbReference type="Pfam" id="PF00512">
    <property type="entry name" value="HisKA"/>
    <property type="match status" value="1"/>
</dbReference>
<dbReference type="InterPro" id="IPR036097">
    <property type="entry name" value="HisK_dim/P_sf"/>
</dbReference>
<feature type="domain" description="Histidine kinase" evidence="20">
    <location>
        <begin position="669"/>
        <end position="889"/>
    </location>
</feature>
<dbReference type="Gene3D" id="3.30.450.20">
    <property type="entry name" value="PAS domain"/>
    <property type="match status" value="2"/>
</dbReference>
<evidence type="ECO:0000256" key="6">
    <source>
        <dbReference type="ARBA" id="ARBA00022692"/>
    </source>
</evidence>
<keyword evidence="26" id="KW-1185">Reference proteome</keyword>
<keyword evidence="7" id="KW-0732">Signal</keyword>
<keyword evidence="13 19" id="KW-0472">Membrane</keyword>
<dbReference type="SUPFAM" id="SSF55874">
    <property type="entry name" value="ATPase domain of HSP90 chaperone/DNA topoisomerase II/histidine kinase"/>
    <property type="match status" value="1"/>
</dbReference>
<dbReference type="InterPro" id="IPR036641">
    <property type="entry name" value="HPT_dom_sf"/>
</dbReference>
<dbReference type="PRINTS" id="PR00344">
    <property type="entry name" value="BCTRLSENSOR"/>
</dbReference>
<dbReference type="FunFam" id="3.30.565.10:FF:000010">
    <property type="entry name" value="Sensor histidine kinase RcsC"/>
    <property type="match status" value="1"/>
</dbReference>
<keyword evidence="10 19" id="KW-1133">Transmembrane helix</keyword>
<evidence type="ECO:0000256" key="4">
    <source>
        <dbReference type="ARBA" id="ARBA00022475"/>
    </source>
</evidence>
<dbReference type="InterPro" id="IPR000700">
    <property type="entry name" value="PAS-assoc_C"/>
</dbReference>
<organism evidence="25 26">
    <name type="scientific">Pseudaquabacterium pictum</name>
    <dbReference type="NCBI Taxonomy" id="2315236"/>
    <lineage>
        <taxon>Bacteria</taxon>
        <taxon>Pseudomonadati</taxon>
        <taxon>Pseudomonadota</taxon>
        <taxon>Betaproteobacteria</taxon>
        <taxon>Burkholderiales</taxon>
        <taxon>Sphaerotilaceae</taxon>
        <taxon>Pseudaquabacterium</taxon>
    </lineage>
</organism>
<dbReference type="NCBIfam" id="TIGR00229">
    <property type="entry name" value="sensory_box"/>
    <property type="match status" value="2"/>
</dbReference>
<dbReference type="Pfam" id="PF00072">
    <property type="entry name" value="Response_reg"/>
    <property type="match status" value="1"/>
</dbReference>
<keyword evidence="11" id="KW-0902">Two-component regulatory system</keyword>
<dbReference type="PROSITE" id="PS50894">
    <property type="entry name" value="HPT"/>
    <property type="match status" value="1"/>
</dbReference>
<dbReference type="InterPro" id="IPR005467">
    <property type="entry name" value="His_kinase_dom"/>
</dbReference>
<dbReference type="EC" id="2.7.13.3" evidence="3"/>
<dbReference type="InterPro" id="IPR036890">
    <property type="entry name" value="HATPase_C_sf"/>
</dbReference>
<dbReference type="SUPFAM" id="SSF52172">
    <property type="entry name" value="CheY-like"/>
    <property type="match status" value="1"/>
</dbReference>
<dbReference type="EMBL" id="BJCL01000001">
    <property type="protein sequence ID" value="GCL61098.1"/>
    <property type="molecule type" value="Genomic_DNA"/>
</dbReference>
<evidence type="ECO:0000256" key="19">
    <source>
        <dbReference type="SAM" id="Phobius"/>
    </source>
</evidence>
<dbReference type="SMART" id="SM00448">
    <property type="entry name" value="REC"/>
    <property type="match status" value="1"/>
</dbReference>
<dbReference type="CDD" id="cd16922">
    <property type="entry name" value="HATPase_EvgS-ArcB-TorS-like"/>
    <property type="match status" value="1"/>
</dbReference>
<feature type="domain" description="Response regulatory" evidence="21">
    <location>
        <begin position="917"/>
        <end position="1033"/>
    </location>
</feature>
<dbReference type="Pfam" id="PF13188">
    <property type="entry name" value="PAS_8"/>
    <property type="match status" value="1"/>
</dbReference>
<evidence type="ECO:0000259" key="21">
    <source>
        <dbReference type="PROSITE" id="PS50110"/>
    </source>
</evidence>
<evidence type="ECO:0000256" key="14">
    <source>
        <dbReference type="ARBA" id="ARBA00058004"/>
    </source>
</evidence>
<evidence type="ECO:0000256" key="5">
    <source>
        <dbReference type="ARBA" id="ARBA00022553"/>
    </source>
</evidence>
<dbReference type="SMART" id="SM00091">
    <property type="entry name" value="PAS"/>
    <property type="match status" value="2"/>
</dbReference>
<proteinExistence type="predicted"/>
<keyword evidence="18" id="KW-0175">Coiled coil</keyword>
<evidence type="ECO:0000313" key="26">
    <source>
        <dbReference type="Proteomes" id="UP000301751"/>
    </source>
</evidence>
<dbReference type="PROSITE" id="PS50109">
    <property type="entry name" value="HIS_KIN"/>
    <property type="match status" value="1"/>
</dbReference>
<reference evidence="26" key="1">
    <citation type="submission" date="2019-03" db="EMBL/GenBank/DDBJ databases">
        <title>Aquabacterium pictum sp.nov., the first bacteriochlorophyll a-containing freshwater bacterium in the genus Aquabacterium of the class Betaproteobacteria.</title>
        <authorList>
            <person name="Hirose S."/>
            <person name="Tank M."/>
            <person name="Hara E."/>
            <person name="Tamaki H."/>
            <person name="Takaichi S."/>
            <person name="Haruta S."/>
            <person name="Hanada S."/>
        </authorList>
    </citation>
    <scope>NUCLEOTIDE SEQUENCE [LARGE SCALE GENOMIC DNA]</scope>
    <source>
        <strain evidence="26">W35</strain>
    </source>
</reference>
<dbReference type="SUPFAM" id="SSF55785">
    <property type="entry name" value="PYP-like sensor domain (PAS domain)"/>
    <property type="match status" value="2"/>
</dbReference>
<dbReference type="SMART" id="SM00388">
    <property type="entry name" value="HisKA"/>
    <property type="match status" value="1"/>
</dbReference>
<feature type="domain" description="PAS" evidence="22">
    <location>
        <begin position="507"/>
        <end position="552"/>
    </location>
</feature>
<dbReference type="InterPro" id="IPR001789">
    <property type="entry name" value="Sig_transdc_resp-reg_receiver"/>
</dbReference>
<dbReference type="CDD" id="cd00082">
    <property type="entry name" value="HisKA"/>
    <property type="match status" value="1"/>
</dbReference>
<dbReference type="PROSITE" id="PS50112">
    <property type="entry name" value="PAS"/>
    <property type="match status" value="2"/>
</dbReference>
<comment type="subcellular location">
    <subcellularLocation>
        <location evidence="2">Cell membrane</location>
        <topology evidence="2">Multi-pass membrane protein</topology>
    </subcellularLocation>
</comment>
<dbReference type="Gene3D" id="3.40.50.2300">
    <property type="match status" value="1"/>
</dbReference>
<keyword evidence="4" id="KW-1003">Cell membrane</keyword>
<dbReference type="InterPro" id="IPR004358">
    <property type="entry name" value="Sig_transdc_His_kin-like_C"/>
</dbReference>
<evidence type="ECO:0000256" key="11">
    <source>
        <dbReference type="ARBA" id="ARBA00023012"/>
    </source>
</evidence>
<evidence type="ECO:0000256" key="13">
    <source>
        <dbReference type="ARBA" id="ARBA00023136"/>
    </source>
</evidence>
<dbReference type="CDD" id="cd00130">
    <property type="entry name" value="PAS"/>
    <property type="match status" value="2"/>
</dbReference>
<evidence type="ECO:0000259" key="20">
    <source>
        <dbReference type="PROSITE" id="PS50109"/>
    </source>
</evidence>
<evidence type="ECO:0000259" key="24">
    <source>
        <dbReference type="PROSITE" id="PS50894"/>
    </source>
</evidence>
<dbReference type="Proteomes" id="UP000301751">
    <property type="component" value="Unassembled WGS sequence"/>
</dbReference>
<dbReference type="Gene3D" id="3.30.565.10">
    <property type="entry name" value="Histidine kinase-like ATPase, C-terminal domain"/>
    <property type="match status" value="1"/>
</dbReference>